<reference evidence="2 3" key="1">
    <citation type="submission" date="2021-01" db="EMBL/GenBank/DDBJ databases">
        <title>Whole genome shotgun sequence of Planotetraspora kaengkrachanensis NBRC 104272.</title>
        <authorList>
            <person name="Komaki H."/>
            <person name="Tamura T."/>
        </authorList>
    </citation>
    <scope>NUCLEOTIDE SEQUENCE [LARGE SCALE GENOMIC DNA]</scope>
    <source>
        <strain evidence="2 3">NBRC 104272</strain>
    </source>
</reference>
<dbReference type="Proteomes" id="UP000630097">
    <property type="component" value="Unassembled WGS sequence"/>
</dbReference>
<accession>A0A8J3LVF7</accession>
<gene>
    <name evidence="2" type="ORF">Pka01_06520</name>
</gene>
<proteinExistence type="predicted"/>
<feature type="region of interest" description="Disordered" evidence="1">
    <location>
        <begin position="51"/>
        <end position="79"/>
    </location>
</feature>
<sequence length="79" mass="8477">MTFLTPRQAAVHFGLSFTGLQKIVSAGLIPAAESHGGKLVIPSDVARRIAARSRAPSSHTPRNGRRHLDGCFTRRRGSA</sequence>
<comment type="caution">
    <text evidence="2">The sequence shown here is derived from an EMBL/GenBank/DDBJ whole genome shotgun (WGS) entry which is preliminary data.</text>
</comment>
<evidence type="ECO:0000256" key="1">
    <source>
        <dbReference type="SAM" id="MobiDB-lite"/>
    </source>
</evidence>
<keyword evidence="3" id="KW-1185">Reference proteome</keyword>
<evidence type="ECO:0000313" key="3">
    <source>
        <dbReference type="Proteomes" id="UP000630097"/>
    </source>
</evidence>
<evidence type="ECO:0000313" key="2">
    <source>
        <dbReference type="EMBL" id="GIG77525.1"/>
    </source>
</evidence>
<dbReference type="AlphaFoldDB" id="A0A8J3LVF7"/>
<name>A0A8J3LVF7_9ACTN</name>
<dbReference type="EMBL" id="BONV01000002">
    <property type="protein sequence ID" value="GIG77525.1"/>
    <property type="molecule type" value="Genomic_DNA"/>
</dbReference>
<evidence type="ECO:0008006" key="4">
    <source>
        <dbReference type="Google" id="ProtNLM"/>
    </source>
</evidence>
<protein>
    <recommendedName>
        <fullName evidence="4">Helix-turn-helix domain-containing protein</fullName>
    </recommendedName>
</protein>
<organism evidence="2 3">
    <name type="scientific">Planotetraspora kaengkrachanensis</name>
    <dbReference type="NCBI Taxonomy" id="575193"/>
    <lineage>
        <taxon>Bacteria</taxon>
        <taxon>Bacillati</taxon>
        <taxon>Actinomycetota</taxon>
        <taxon>Actinomycetes</taxon>
        <taxon>Streptosporangiales</taxon>
        <taxon>Streptosporangiaceae</taxon>
        <taxon>Planotetraspora</taxon>
    </lineage>
</organism>